<keyword evidence="2" id="KW-1185">Reference proteome</keyword>
<dbReference type="Proteomes" id="UP000024635">
    <property type="component" value="Unassembled WGS sequence"/>
</dbReference>
<accession>A0A016U4I0</accession>
<gene>
    <name evidence="1" type="primary">Acey_s0057.g2819</name>
    <name evidence="1" type="ORF">Y032_0057g2819</name>
</gene>
<proteinExistence type="predicted"/>
<protein>
    <submittedName>
        <fullName evidence="1">Uncharacterized protein</fullName>
    </submittedName>
</protein>
<reference evidence="2" key="1">
    <citation type="journal article" date="2015" name="Nat. Genet.">
        <title>The genome and transcriptome of the zoonotic hookworm Ancylostoma ceylanicum identify infection-specific gene families.</title>
        <authorList>
            <person name="Schwarz E.M."/>
            <person name="Hu Y."/>
            <person name="Antoshechkin I."/>
            <person name="Miller M.M."/>
            <person name="Sternberg P.W."/>
            <person name="Aroian R.V."/>
        </authorList>
    </citation>
    <scope>NUCLEOTIDE SEQUENCE</scope>
    <source>
        <strain evidence="2">HY135</strain>
    </source>
</reference>
<organism evidence="1 2">
    <name type="scientific">Ancylostoma ceylanicum</name>
    <dbReference type="NCBI Taxonomy" id="53326"/>
    <lineage>
        <taxon>Eukaryota</taxon>
        <taxon>Metazoa</taxon>
        <taxon>Ecdysozoa</taxon>
        <taxon>Nematoda</taxon>
        <taxon>Chromadorea</taxon>
        <taxon>Rhabditida</taxon>
        <taxon>Rhabditina</taxon>
        <taxon>Rhabditomorpha</taxon>
        <taxon>Strongyloidea</taxon>
        <taxon>Ancylostomatidae</taxon>
        <taxon>Ancylostomatinae</taxon>
        <taxon>Ancylostoma</taxon>
    </lineage>
</organism>
<sequence length="70" mass="8473">MGTRLCNKYHIISSHYIGHIRIQRHYVAQMKWDAWLIPHVGISQRLYFTIIFHHNYVITVFTNGRHLTHM</sequence>
<evidence type="ECO:0000313" key="2">
    <source>
        <dbReference type="Proteomes" id="UP000024635"/>
    </source>
</evidence>
<dbReference type="EMBL" id="JARK01001393">
    <property type="protein sequence ID" value="EYC10204.1"/>
    <property type="molecule type" value="Genomic_DNA"/>
</dbReference>
<dbReference type="AlphaFoldDB" id="A0A016U4I0"/>
<comment type="caution">
    <text evidence="1">The sequence shown here is derived from an EMBL/GenBank/DDBJ whole genome shotgun (WGS) entry which is preliminary data.</text>
</comment>
<name>A0A016U4I0_9BILA</name>
<evidence type="ECO:0000313" key="1">
    <source>
        <dbReference type="EMBL" id="EYC10204.1"/>
    </source>
</evidence>